<feature type="transmembrane region" description="Helical" evidence="1">
    <location>
        <begin position="85"/>
        <end position="106"/>
    </location>
</feature>
<gene>
    <name evidence="2" type="ORF">C8P66_11976</name>
</gene>
<keyword evidence="1" id="KW-1133">Transmembrane helix</keyword>
<protein>
    <submittedName>
        <fullName evidence="2">Uncharacterized protein</fullName>
    </submittedName>
</protein>
<reference evidence="2 3" key="1">
    <citation type="submission" date="2018-06" db="EMBL/GenBank/DDBJ databases">
        <title>Genomic Encyclopedia of Archaeal and Bacterial Type Strains, Phase II (KMG-II): from individual species to whole genera.</title>
        <authorList>
            <person name="Goeker M."/>
        </authorList>
    </citation>
    <scope>NUCLEOTIDE SEQUENCE [LARGE SCALE GENOMIC DNA]</scope>
    <source>
        <strain evidence="2 3">DSM 24525</strain>
    </source>
</reference>
<feature type="transmembrane region" description="Helical" evidence="1">
    <location>
        <begin position="30"/>
        <end position="52"/>
    </location>
</feature>
<dbReference type="AlphaFoldDB" id="A0A2W7I696"/>
<evidence type="ECO:0000313" key="2">
    <source>
        <dbReference type="EMBL" id="PZW42184.1"/>
    </source>
</evidence>
<feature type="transmembrane region" description="Helical" evidence="1">
    <location>
        <begin position="59"/>
        <end position="79"/>
    </location>
</feature>
<proteinExistence type="predicted"/>
<feature type="transmembrane region" description="Helical" evidence="1">
    <location>
        <begin position="7"/>
        <end position="24"/>
    </location>
</feature>
<keyword evidence="1" id="KW-0812">Transmembrane</keyword>
<evidence type="ECO:0000256" key="1">
    <source>
        <dbReference type="SAM" id="Phobius"/>
    </source>
</evidence>
<dbReference type="Proteomes" id="UP000249688">
    <property type="component" value="Unassembled WGS sequence"/>
</dbReference>
<sequence>MRRQTAAAVSVLGMVAALLPWFTVLEPLGLGSGTLFLAMLPLVVWGGGITGFKPWAIRVFPSVCIGIAAFGVLGAGLVVSERGPGVLPLAAGAVAVAAPVAGWWLWRR</sequence>
<comment type="caution">
    <text evidence="2">The sequence shown here is derived from an EMBL/GenBank/DDBJ whole genome shotgun (WGS) entry which is preliminary data.</text>
</comment>
<accession>A0A2W7I696</accession>
<dbReference type="EMBL" id="QKYU01000019">
    <property type="protein sequence ID" value="PZW42184.1"/>
    <property type="molecule type" value="Genomic_DNA"/>
</dbReference>
<evidence type="ECO:0000313" key="3">
    <source>
        <dbReference type="Proteomes" id="UP000249688"/>
    </source>
</evidence>
<organism evidence="2 3">
    <name type="scientific">Humitalea rosea</name>
    <dbReference type="NCBI Taxonomy" id="990373"/>
    <lineage>
        <taxon>Bacteria</taxon>
        <taxon>Pseudomonadati</taxon>
        <taxon>Pseudomonadota</taxon>
        <taxon>Alphaproteobacteria</taxon>
        <taxon>Acetobacterales</taxon>
        <taxon>Roseomonadaceae</taxon>
        <taxon>Humitalea</taxon>
    </lineage>
</organism>
<name>A0A2W7I696_9PROT</name>
<dbReference type="RefSeq" id="WP_111399358.1">
    <property type="nucleotide sequence ID" value="NZ_QKYU01000019.1"/>
</dbReference>
<keyword evidence="3" id="KW-1185">Reference proteome</keyword>
<keyword evidence="1" id="KW-0472">Membrane</keyword>